<dbReference type="Proteomes" id="UP000680045">
    <property type="component" value="Unassembled WGS sequence"/>
</dbReference>
<accession>A0A941FI51</accession>
<dbReference type="AlphaFoldDB" id="A0A941FI51"/>
<reference evidence="1" key="1">
    <citation type="submission" date="2021-04" db="EMBL/GenBank/DDBJ databases">
        <title>Whole genome sequencing of Enterococci isolates from hospitalized patients.</title>
        <authorList>
            <person name="Ogoti B.M."/>
            <person name="Onyambu F.G."/>
        </authorList>
    </citation>
    <scope>NUCLEOTIDE SEQUENCE</scope>
    <source>
        <strain evidence="1">242</strain>
    </source>
</reference>
<proteinExistence type="predicted"/>
<organism evidence="1 2">
    <name type="scientific">Peribacillus frigoritolerans</name>
    <dbReference type="NCBI Taxonomy" id="450367"/>
    <lineage>
        <taxon>Bacteria</taxon>
        <taxon>Bacillati</taxon>
        <taxon>Bacillota</taxon>
        <taxon>Bacilli</taxon>
        <taxon>Bacillales</taxon>
        <taxon>Bacillaceae</taxon>
        <taxon>Peribacillus</taxon>
    </lineage>
</organism>
<dbReference type="EMBL" id="JAGTPW010000001">
    <property type="protein sequence ID" value="MBR8643826.1"/>
    <property type="molecule type" value="Genomic_DNA"/>
</dbReference>
<evidence type="ECO:0000313" key="2">
    <source>
        <dbReference type="Proteomes" id="UP000680045"/>
    </source>
</evidence>
<gene>
    <name evidence="1" type="ORF">KEH51_00845</name>
</gene>
<name>A0A941FI51_9BACI</name>
<sequence length="50" mass="5216">MAALVTAPANGAEREVKLVKVYILPAVTPPLVPTSAELIPISFQSPLSKS</sequence>
<comment type="caution">
    <text evidence="1">The sequence shown here is derived from an EMBL/GenBank/DDBJ whole genome shotgun (WGS) entry which is preliminary data.</text>
</comment>
<protein>
    <submittedName>
        <fullName evidence="1">Uncharacterized protein</fullName>
    </submittedName>
</protein>
<evidence type="ECO:0000313" key="1">
    <source>
        <dbReference type="EMBL" id="MBR8643826.1"/>
    </source>
</evidence>